<evidence type="ECO:0000259" key="1">
    <source>
        <dbReference type="PROSITE" id="PS50011"/>
    </source>
</evidence>
<keyword evidence="3" id="KW-1185">Reference proteome</keyword>
<organism evidence="2 3">
    <name type="scientific">Vanrija albida</name>
    <dbReference type="NCBI Taxonomy" id="181172"/>
    <lineage>
        <taxon>Eukaryota</taxon>
        <taxon>Fungi</taxon>
        <taxon>Dikarya</taxon>
        <taxon>Basidiomycota</taxon>
        <taxon>Agaricomycotina</taxon>
        <taxon>Tremellomycetes</taxon>
        <taxon>Trichosporonales</taxon>
        <taxon>Trichosporonaceae</taxon>
        <taxon>Vanrija</taxon>
    </lineage>
</organism>
<dbReference type="Gene3D" id="1.10.510.10">
    <property type="entry name" value="Transferase(Phosphotransferase) domain 1"/>
    <property type="match status" value="1"/>
</dbReference>
<dbReference type="RefSeq" id="XP_069205878.1">
    <property type="nucleotide sequence ID" value="XM_069356037.1"/>
</dbReference>
<proteinExistence type="predicted"/>
<dbReference type="Pfam" id="PF00069">
    <property type="entry name" value="Pkinase"/>
    <property type="match status" value="1"/>
</dbReference>
<evidence type="ECO:0000313" key="3">
    <source>
        <dbReference type="Proteomes" id="UP001565368"/>
    </source>
</evidence>
<gene>
    <name evidence="2" type="primary">GRK1</name>
    <name evidence="2" type="ORF">Q8F55_007614</name>
</gene>
<reference evidence="2 3" key="1">
    <citation type="submission" date="2023-08" db="EMBL/GenBank/DDBJ databases">
        <title>Annotated Genome Sequence of Vanrija albida AlHP1.</title>
        <authorList>
            <person name="Herzog R."/>
        </authorList>
    </citation>
    <scope>NUCLEOTIDE SEQUENCE [LARGE SCALE GENOMIC DNA]</scope>
    <source>
        <strain evidence="2 3">AlHP1</strain>
    </source>
</reference>
<keyword evidence="2" id="KW-0808">Transferase</keyword>
<dbReference type="InterPro" id="IPR011009">
    <property type="entry name" value="Kinase-like_dom_sf"/>
</dbReference>
<dbReference type="SUPFAM" id="SSF56112">
    <property type="entry name" value="Protein kinase-like (PK-like)"/>
    <property type="match status" value="1"/>
</dbReference>
<dbReference type="GeneID" id="95988657"/>
<keyword evidence="2" id="KW-0418">Kinase</keyword>
<accession>A0ABR3PU25</accession>
<dbReference type="PROSITE" id="PS50011">
    <property type="entry name" value="PROTEIN_KINASE_DOM"/>
    <property type="match status" value="1"/>
</dbReference>
<dbReference type="EC" id="2.7.11.14" evidence="2"/>
<dbReference type="InterPro" id="IPR000719">
    <property type="entry name" value="Prot_kinase_dom"/>
</dbReference>
<name>A0ABR3PU25_9TREE</name>
<dbReference type="GO" id="GO:0050254">
    <property type="term" value="F:rhodopsin kinase activity"/>
    <property type="evidence" value="ECO:0007669"/>
    <property type="project" value="UniProtKB-EC"/>
</dbReference>
<protein>
    <submittedName>
        <fullName evidence="2">Rhodopsin kinase</fullName>
        <ecNumber evidence="2">2.7.11.14</ecNumber>
    </submittedName>
</protein>
<dbReference type="EMBL" id="JBBXJM010000006">
    <property type="protein sequence ID" value="KAL1405934.1"/>
    <property type="molecule type" value="Genomic_DNA"/>
</dbReference>
<comment type="caution">
    <text evidence="2">The sequence shown here is derived from an EMBL/GenBank/DDBJ whole genome shotgun (WGS) entry which is preliminary data.</text>
</comment>
<dbReference type="Proteomes" id="UP001565368">
    <property type="component" value="Unassembled WGS sequence"/>
</dbReference>
<sequence>MSLEPKIRVVLADLGNADCIPKDRTYKMGYSGTPGFMAPEMLQGADSWFGYASDVYALGVTLYALMERTWDMVPENWGVAFGPPDSADVKDMWCRIGNRQASFMSGQWNRGEDVMALIEELIMGMTDPAGDRLDIGHVSMCFRDMMEVLSPVPAPHERVEGDVLQYYTEAITLMELTAPQEEASSPAVAQEAEIEQDLKGKVVEPAVVQDGEAAVGPEEKKEEEEFEVVEVEEVEVAVASAAPSRWVRVRAKTRKAPRKIAEAFKKTGKKVLRREA</sequence>
<evidence type="ECO:0000313" key="2">
    <source>
        <dbReference type="EMBL" id="KAL1405934.1"/>
    </source>
</evidence>
<feature type="domain" description="Protein kinase" evidence="1">
    <location>
        <begin position="1"/>
        <end position="149"/>
    </location>
</feature>